<dbReference type="SUPFAM" id="SSF56112">
    <property type="entry name" value="Protein kinase-like (PK-like)"/>
    <property type="match status" value="1"/>
</dbReference>
<dbReference type="Pfam" id="PF04655">
    <property type="entry name" value="APH_6_hur"/>
    <property type="match status" value="1"/>
</dbReference>
<evidence type="ECO:0000313" key="2">
    <source>
        <dbReference type="Proteomes" id="UP001183390"/>
    </source>
</evidence>
<proteinExistence type="predicted"/>
<keyword evidence="2" id="KW-1185">Reference proteome</keyword>
<accession>A0ABU2MCC5</accession>
<organism evidence="1 2">
    <name type="scientific">Nocardiopsis lambiniae</name>
    <dbReference type="NCBI Taxonomy" id="3075539"/>
    <lineage>
        <taxon>Bacteria</taxon>
        <taxon>Bacillati</taxon>
        <taxon>Actinomycetota</taxon>
        <taxon>Actinomycetes</taxon>
        <taxon>Streptosporangiales</taxon>
        <taxon>Nocardiopsidaceae</taxon>
        <taxon>Nocardiopsis</taxon>
    </lineage>
</organism>
<gene>
    <name evidence="1" type="ORF">RM479_17550</name>
</gene>
<dbReference type="InterPro" id="IPR006748">
    <property type="entry name" value="NH2Glyco/OHUrea_AB-resist_kin"/>
</dbReference>
<dbReference type="RefSeq" id="WP_311512797.1">
    <property type="nucleotide sequence ID" value="NZ_JAVREP010000011.1"/>
</dbReference>
<dbReference type="EMBL" id="JAVREP010000011">
    <property type="protein sequence ID" value="MDT0330222.1"/>
    <property type="molecule type" value="Genomic_DNA"/>
</dbReference>
<name>A0ABU2MCC5_9ACTN</name>
<dbReference type="InterPro" id="IPR011009">
    <property type="entry name" value="Kinase-like_dom_sf"/>
</dbReference>
<sequence>MTVHVPDDVARALTRFCGPDWVADLPRKADERSRAWNLTPTGAPLHGAVSLVVPVTTADGRPAVLKIQPVDDETRGEPDALRLWDGRGAARLLDHDPATGTLLLEALDHTRDLDSTIDAQGVDQALEIIAGLLTTLNAHPGPPHMRHLGAMTRDLVARARRLTATPLPHGLADALTRWADIAVDIAPDAGDRLLHWDLHYQNVLAPLPGTGRGPWLAIDPKPLVGDPGYELLPALWNRFPRGPETERLLRRRFDLLTDATGVDRDRARAWTLVRVLENTVWPLEEGDPTGHGQMLTLARALGA</sequence>
<dbReference type="Proteomes" id="UP001183390">
    <property type="component" value="Unassembled WGS sequence"/>
</dbReference>
<protein>
    <submittedName>
        <fullName evidence="1">Aminoglycoside phosphotransferase family protein</fullName>
    </submittedName>
</protein>
<evidence type="ECO:0000313" key="1">
    <source>
        <dbReference type="EMBL" id="MDT0330222.1"/>
    </source>
</evidence>
<reference evidence="2" key="1">
    <citation type="submission" date="2023-07" db="EMBL/GenBank/DDBJ databases">
        <title>30 novel species of actinomycetes from the DSMZ collection.</title>
        <authorList>
            <person name="Nouioui I."/>
        </authorList>
    </citation>
    <scope>NUCLEOTIDE SEQUENCE [LARGE SCALE GENOMIC DNA]</scope>
    <source>
        <strain evidence="2">DSM 44743</strain>
    </source>
</reference>
<comment type="caution">
    <text evidence="1">The sequence shown here is derived from an EMBL/GenBank/DDBJ whole genome shotgun (WGS) entry which is preliminary data.</text>
</comment>